<keyword evidence="5 6" id="KW-0472">Membrane</keyword>
<evidence type="ECO:0000256" key="5">
    <source>
        <dbReference type="ARBA" id="ARBA00023136"/>
    </source>
</evidence>
<evidence type="ECO:0000313" key="8">
    <source>
        <dbReference type="Proteomes" id="UP000236737"/>
    </source>
</evidence>
<comment type="subcellular location">
    <subcellularLocation>
        <location evidence="1">Cell membrane</location>
        <topology evidence="1">Multi-pass membrane protein</topology>
    </subcellularLocation>
</comment>
<dbReference type="InterPro" id="IPR050833">
    <property type="entry name" value="Poly_Biosynth_Transport"/>
</dbReference>
<dbReference type="RefSeq" id="WP_103999957.1">
    <property type="nucleotide sequence ID" value="NZ_FNVP01000007.1"/>
</dbReference>
<keyword evidence="8" id="KW-1185">Reference proteome</keyword>
<dbReference type="PANTHER" id="PTHR30250">
    <property type="entry name" value="PST FAMILY PREDICTED COLANIC ACID TRANSPORTER"/>
    <property type="match status" value="1"/>
</dbReference>
<dbReference type="PANTHER" id="PTHR30250:SF11">
    <property type="entry name" value="O-ANTIGEN TRANSPORTER-RELATED"/>
    <property type="match status" value="1"/>
</dbReference>
<feature type="transmembrane region" description="Helical" evidence="6">
    <location>
        <begin position="106"/>
        <end position="124"/>
    </location>
</feature>
<feature type="transmembrane region" description="Helical" evidence="6">
    <location>
        <begin position="349"/>
        <end position="368"/>
    </location>
</feature>
<keyword evidence="2" id="KW-1003">Cell membrane</keyword>
<feature type="transmembrane region" description="Helical" evidence="6">
    <location>
        <begin position="77"/>
        <end position="100"/>
    </location>
</feature>
<dbReference type="AlphaFoldDB" id="A0A1H5Y163"/>
<feature type="transmembrane region" description="Helical" evidence="6">
    <location>
        <begin position="321"/>
        <end position="342"/>
    </location>
</feature>
<evidence type="ECO:0000256" key="6">
    <source>
        <dbReference type="SAM" id="Phobius"/>
    </source>
</evidence>
<gene>
    <name evidence="7" type="ORF">SAMN04488130_10721</name>
</gene>
<sequence>MSENMQKYAYIGATLFSSAVGIIKSYFFMDLLSKRDLGNIAIFQSIVMIIGFLQIGSITGGYRVVSFSKNRYKNINNAVISYLALLFMLIIAGSAVFSLFYGFNSFLIIGIFVGIVSLLANWWSNLQVGLGRNKRLSLMTFLSVLISLTCIPVLYINPLYGAISLIALQPTSFIILTYIFNKDFKFKISLKSIPYLKLIAKYGFVPFLVGILFYINQQVERWVIGVSLGLESLGEYYLVFLYTTVFMVVPSALGSINFPKYMKLIRNNQGDKKSFFSLFSLYYLELSVYLILMFIGTYFILPFLVGKLLPEHISGVSYVKIIFWGLCLFVLMDPITFVLNANLHYKEEIIIYSCALATSLSSYTFLYFNKLSSLTNFAYVNLVFIITVSIGYFIYFQSKGKYTLYKND</sequence>
<feature type="transmembrane region" description="Helical" evidence="6">
    <location>
        <begin position="162"/>
        <end position="181"/>
    </location>
</feature>
<dbReference type="GO" id="GO:0005886">
    <property type="term" value="C:plasma membrane"/>
    <property type="evidence" value="ECO:0007669"/>
    <property type="project" value="UniProtKB-SubCell"/>
</dbReference>
<dbReference type="OrthoDB" id="1491623at2"/>
<feature type="transmembrane region" description="Helical" evidence="6">
    <location>
        <begin position="41"/>
        <end position="65"/>
    </location>
</feature>
<protein>
    <submittedName>
        <fullName evidence="7">Membrane protein involved in the export of O-antigen and teichoic acid</fullName>
    </submittedName>
</protein>
<organism evidence="7 8">
    <name type="scientific">Flavobacterium urumqiense</name>
    <dbReference type="NCBI Taxonomy" id="935224"/>
    <lineage>
        <taxon>Bacteria</taxon>
        <taxon>Pseudomonadati</taxon>
        <taxon>Bacteroidota</taxon>
        <taxon>Flavobacteriia</taxon>
        <taxon>Flavobacteriales</taxon>
        <taxon>Flavobacteriaceae</taxon>
        <taxon>Flavobacterium</taxon>
    </lineage>
</organism>
<proteinExistence type="predicted"/>
<keyword evidence="4 6" id="KW-1133">Transmembrane helix</keyword>
<feature type="transmembrane region" description="Helical" evidence="6">
    <location>
        <begin position="193"/>
        <end position="216"/>
    </location>
</feature>
<feature type="transmembrane region" description="Helical" evidence="6">
    <location>
        <begin position="7"/>
        <end position="29"/>
    </location>
</feature>
<accession>A0A1H5Y163</accession>
<reference evidence="8" key="1">
    <citation type="submission" date="2016-10" db="EMBL/GenBank/DDBJ databases">
        <authorList>
            <person name="Varghese N."/>
            <person name="Submissions S."/>
        </authorList>
    </citation>
    <scope>NUCLEOTIDE SEQUENCE [LARGE SCALE GENOMIC DNA]</scope>
    <source>
        <strain evidence="8">CGMCC 1.9230</strain>
    </source>
</reference>
<name>A0A1H5Y163_9FLAO</name>
<dbReference type="EMBL" id="FNVP01000007">
    <property type="protein sequence ID" value="SEG17744.1"/>
    <property type="molecule type" value="Genomic_DNA"/>
</dbReference>
<feature type="transmembrane region" description="Helical" evidence="6">
    <location>
        <begin position="374"/>
        <end position="396"/>
    </location>
</feature>
<feature type="transmembrane region" description="Helical" evidence="6">
    <location>
        <begin position="236"/>
        <end position="258"/>
    </location>
</feature>
<evidence type="ECO:0000256" key="2">
    <source>
        <dbReference type="ARBA" id="ARBA00022475"/>
    </source>
</evidence>
<keyword evidence="3 6" id="KW-0812">Transmembrane</keyword>
<evidence type="ECO:0000256" key="4">
    <source>
        <dbReference type="ARBA" id="ARBA00022989"/>
    </source>
</evidence>
<evidence type="ECO:0000313" key="7">
    <source>
        <dbReference type="EMBL" id="SEG17744.1"/>
    </source>
</evidence>
<evidence type="ECO:0000256" key="3">
    <source>
        <dbReference type="ARBA" id="ARBA00022692"/>
    </source>
</evidence>
<feature type="transmembrane region" description="Helical" evidence="6">
    <location>
        <begin position="136"/>
        <end position="156"/>
    </location>
</feature>
<feature type="transmembrane region" description="Helical" evidence="6">
    <location>
        <begin position="279"/>
        <end position="301"/>
    </location>
</feature>
<evidence type="ECO:0000256" key="1">
    <source>
        <dbReference type="ARBA" id="ARBA00004651"/>
    </source>
</evidence>
<dbReference type="Proteomes" id="UP000236737">
    <property type="component" value="Unassembled WGS sequence"/>
</dbReference>